<dbReference type="InterPro" id="IPR031571">
    <property type="entry name" value="RcpC_dom"/>
</dbReference>
<reference evidence="3" key="1">
    <citation type="submission" date="2017-06" db="EMBL/GenBank/DDBJ databases">
        <authorList>
            <person name="Varghese N."/>
            <person name="Submissions S."/>
        </authorList>
    </citation>
    <scope>NUCLEOTIDE SEQUENCE [LARGE SCALE GENOMIC DNA]</scope>
    <source>
        <strain evidence="3">CIP 108523</strain>
    </source>
</reference>
<protein>
    <submittedName>
        <fullName evidence="2">Pilus assembly protein CpaB</fullName>
    </submittedName>
</protein>
<dbReference type="CDD" id="cd11614">
    <property type="entry name" value="SAF_CpaB_FlgA_like"/>
    <property type="match status" value="1"/>
</dbReference>
<sequence length="313" mass="33060">MDSRVTMALAGVLLLGAVVAGYWGITLSQQPPPSNNAAVAPAVTAQPQTLSTRIDEAADNAQRSAVVVAVKALAPFVPIKAEDLAIEQLRVAPQGSFSSIEQVVGRSSWNPIGAGTWLSEDSFAAGGPLAQMIRPQERAVAVAVDEVISGGGHVRPGDYVDVLLFMQEQDGQKQQTAQVAVPAVRLLSYGQELGPNLNGQAVQIKDKDDAKKQPKAGRSVVLAVPQELVTRLMLASQAGTLRLAVRSADEDLHKRYAAGETNLAALDDKTRSLLPLKSLEGRASPRAVTSPRAVARSPGVQVFRGVENSWQTP</sequence>
<dbReference type="Gene3D" id="3.90.1210.10">
    <property type="entry name" value="Antifreeze-like/N-acetylneuraminic acid synthase C-terminal domain"/>
    <property type="match status" value="1"/>
</dbReference>
<name>A0A239DC83_9PSED</name>
<accession>A0A239DC83</accession>
<evidence type="ECO:0000313" key="3">
    <source>
        <dbReference type="Proteomes" id="UP000242915"/>
    </source>
</evidence>
<evidence type="ECO:0000313" key="2">
    <source>
        <dbReference type="EMBL" id="SNS29672.1"/>
    </source>
</evidence>
<dbReference type="NCBIfam" id="TIGR03177">
    <property type="entry name" value="pilus_cpaB"/>
    <property type="match status" value="1"/>
</dbReference>
<proteinExistence type="predicted"/>
<gene>
    <name evidence="2" type="ORF">SAMN05216255_2175</name>
</gene>
<dbReference type="Pfam" id="PF16976">
    <property type="entry name" value="RcpC"/>
    <property type="match status" value="1"/>
</dbReference>
<keyword evidence="3" id="KW-1185">Reference proteome</keyword>
<dbReference type="SMART" id="SM00858">
    <property type="entry name" value="SAF"/>
    <property type="match status" value="1"/>
</dbReference>
<dbReference type="AlphaFoldDB" id="A0A239DC83"/>
<organism evidence="2 3">
    <name type="scientific">Pseudomonas segetis</name>
    <dbReference type="NCBI Taxonomy" id="298908"/>
    <lineage>
        <taxon>Bacteria</taxon>
        <taxon>Pseudomonadati</taxon>
        <taxon>Pseudomonadota</taxon>
        <taxon>Gammaproteobacteria</taxon>
        <taxon>Pseudomonadales</taxon>
        <taxon>Pseudomonadaceae</taxon>
        <taxon>Pseudomonas</taxon>
    </lineage>
</organism>
<feature type="domain" description="SAF" evidence="1">
    <location>
        <begin position="64"/>
        <end position="124"/>
    </location>
</feature>
<dbReference type="RefSeq" id="WP_089359735.1">
    <property type="nucleotide sequence ID" value="NZ_FZOG01000002.1"/>
</dbReference>
<dbReference type="InterPro" id="IPR013974">
    <property type="entry name" value="SAF"/>
</dbReference>
<dbReference type="InterPro" id="IPR017592">
    <property type="entry name" value="Pilus_assmbl_Flp-typ_CpaB"/>
</dbReference>
<dbReference type="Pfam" id="PF08666">
    <property type="entry name" value="SAF"/>
    <property type="match status" value="1"/>
</dbReference>
<dbReference type="Proteomes" id="UP000242915">
    <property type="component" value="Unassembled WGS sequence"/>
</dbReference>
<evidence type="ECO:0000259" key="1">
    <source>
        <dbReference type="SMART" id="SM00858"/>
    </source>
</evidence>
<dbReference type="EMBL" id="FZOG01000002">
    <property type="protein sequence ID" value="SNS29672.1"/>
    <property type="molecule type" value="Genomic_DNA"/>
</dbReference>